<protein>
    <submittedName>
        <fullName evidence="2">Uncharacterized protein</fullName>
    </submittedName>
</protein>
<evidence type="ECO:0000256" key="1">
    <source>
        <dbReference type="SAM" id="Phobius"/>
    </source>
</evidence>
<dbReference type="Proteomes" id="UP000017805">
    <property type="component" value="Chromosome"/>
</dbReference>
<keyword evidence="1" id="KW-0812">Transmembrane</keyword>
<feature type="transmembrane region" description="Helical" evidence="1">
    <location>
        <begin position="31"/>
        <end position="47"/>
    </location>
</feature>
<keyword evidence="1" id="KW-0472">Membrane</keyword>
<organism evidence="2 3">
    <name type="scientific">Bacillus infantis NRRL B-14911</name>
    <dbReference type="NCBI Taxonomy" id="1367477"/>
    <lineage>
        <taxon>Bacteria</taxon>
        <taxon>Bacillati</taxon>
        <taxon>Bacillota</taxon>
        <taxon>Bacilli</taxon>
        <taxon>Bacillales</taxon>
        <taxon>Bacillaceae</taxon>
        <taxon>Bacillus</taxon>
    </lineage>
</organism>
<proteinExistence type="predicted"/>
<dbReference type="AlphaFoldDB" id="U5LCU7"/>
<evidence type="ECO:0000313" key="2">
    <source>
        <dbReference type="EMBL" id="AGX04432.1"/>
    </source>
</evidence>
<name>U5LCU7_9BACI</name>
<dbReference type="KEGG" id="bif:N288_12635"/>
<dbReference type="HOGENOM" id="CLU_3149465_0_0_9"/>
<dbReference type="STRING" id="1367477.N288_12635"/>
<keyword evidence="1" id="KW-1133">Transmembrane helix</keyword>
<accession>U5LCU7</accession>
<evidence type="ECO:0000313" key="3">
    <source>
        <dbReference type="Proteomes" id="UP000017805"/>
    </source>
</evidence>
<reference evidence="2 3" key="1">
    <citation type="submission" date="2013-07" db="EMBL/GenBank/DDBJ databases">
        <title>Complete genome sequence of Bacillus infantis NRRL B-14911 that has potential to induce cardiac disease by antigenic mimicry.</title>
        <authorList>
            <person name="Massilamany C."/>
            <person name="Smith T.P.L."/>
            <person name="Loy J.D."/>
            <person name="Barletta R."/>
            <person name="Reddy J."/>
        </authorList>
    </citation>
    <scope>NUCLEOTIDE SEQUENCE [LARGE SCALE GENOMIC DNA]</scope>
    <source>
        <strain evidence="2 3">NRRL B-14911</strain>
    </source>
</reference>
<gene>
    <name evidence="2" type="ORF">N288_12635</name>
</gene>
<sequence length="48" mass="5743">MQTYGEWYTRRRPEYKGWENQDTNEILFKNALYYGLPSVVMVALLILA</sequence>
<dbReference type="EMBL" id="CP006643">
    <property type="protein sequence ID" value="AGX04432.1"/>
    <property type="molecule type" value="Genomic_DNA"/>
</dbReference>
<keyword evidence="3" id="KW-1185">Reference proteome</keyword>